<organism evidence="1">
    <name type="scientific">Corethron hystrix</name>
    <dbReference type="NCBI Taxonomy" id="216773"/>
    <lineage>
        <taxon>Eukaryota</taxon>
        <taxon>Sar</taxon>
        <taxon>Stramenopiles</taxon>
        <taxon>Ochrophyta</taxon>
        <taxon>Bacillariophyta</taxon>
        <taxon>Coscinodiscophyceae</taxon>
        <taxon>Corethrophycidae</taxon>
        <taxon>Corethrales</taxon>
        <taxon>Corethraceae</taxon>
        <taxon>Corethron</taxon>
    </lineage>
</organism>
<name>A0A7S1G020_9STRA</name>
<proteinExistence type="predicted"/>
<evidence type="ECO:0000313" key="1">
    <source>
        <dbReference type="EMBL" id="CAD8897558.1"/>
    </source>
</evidence>
<accession>A0A7S1G020</accession>
<reference evidence="1" key="1">
    <citation type="submission" date="2021-01" db="EMBL/GenBank/DDBJ databases">
        <authorList>
            <person name="Corre E."/>
            <person name="Pelletier E."/>
            <person name="Niang G."/>
            <person name="Scheremetjew M."/>
            <person name="Finn R."/>
            <person name="Kale V."/>
            <person name="Holt S."/>
            <person name="Cochrane G."/>
            <person name="Meng A."/>
            <person name="Brown T."/>
            <person name="Cohen L."/>
        </authorList>
    </citation>
    <scope>NUCLEOTIDE SEQUENCE</scope>
    <source>
        <strain evidence="1">308</strain>
    </source>
</reference>
<protein>
    <submittedName>
        <fullName evidence="1">Uncharacterized protein</fullName>
    </submittedName>
</protein>
<dbReference type="EMBL" id="HBFR01033916">
    <property type="protein sequence ID" value="CAD8897558.1"/>
    <property type="molecule type" value="Transcribed_RNA"/>
</dbReference>
<dbReference type="AlphaFoldDB" id="A0A7S1G020"/>
<gene>
    <name evidence="1" type="ORF">CHYS00102_LOCUS24772</name>
</gene>
<sequence length="99" mass="11302">MMSNSLYKYGVGNEYGKTETTHEFHLHTLLQSRLLWASSLDVFVSIVAEASSPARSPPPFPPIRTWDGPQSLVPRSLVSEHSNQQSKYNYIICERYTKK</sequence>